<keyword evidence="11" id="KW-1185">Reference proteome</keyword>
<dbReference type="PROSITE" id="PS51892">
    <property type="entry name" value="SUBTILASE"/>
    <property type="match status" value="1"/>
</dbReference>
<evidence type="ECO:0000313" key="11">
    <source>
        <dbReference type="Proteomes" id="UP001500191"/>
    </source>
</evidence>
<dbReference type="PROSITE" id="PS00138">
    <property type="entry name" value="SUBTILASE_SER"/>
    <property type="match status" value="1"/>
</dbReference>
<keyword evidence="2 5" id="KW-0645">Protease</keyword>
<keyword evidence="8" id="KW-0732">Signal</keyword>
<dbReference type="InterPro" id="IPR022398">
    <property type="entry name" value="Peptidase_S8_His-AS"/>
</dbReference>
<dbReference type="Pfam" id="PF00082">
    <property type="entry name" value="Peptidase_S8"/>
    <property type="match status" value="1"/>
</dbReference>
<dbReference type="SUPFAM" id="SSF52743">
    <property type="entry name" value="Subtilisin-like"/>
    <property type="match status" value="1"/>
</dbReference>
<feature type="active site" description="Charge relay system" evidence="5">
    <location>
        <position position="303"/>
    </location>
</feature>
<feature type="signal peptide" evidence="8">
    <location>
        <begin position="1"/>
        <end position="20"/>
    </location>
</feature>
<comment type="similarity">
    <text evidence="1 5 6">Belongs to the peptidase S8 family.</text>
</comment>
<feature type="chain" id="PRO_5046734032" evidence="8">
    <location>
        <begin position="21"/>
        <end position="706"/>
    </location>
</feature>
<feature type="region of interest" description="Disordered" evidence="7">
    <location>
        <begin position="684"/>
        <end position="706"/>
    </location>
</feature>
<dbReference type="InterPro" id="IPR000209">
    <property type="entry name" value="Peptidase_S8/S53_dom"/>
</dbReference>
<evidence type="ECO:0000256" key="8">
    <source>
        <dbReference type="SAM" id="SignalP"/>
    </source>
</evidence>
<proteinExistence type="inferred from homology"/>
<dbReference type="PRINTS" id="PR00723">
    <property type="entry name" value="SUBTILISIN"/>
</dbReference>
<gene>
    <name evidence="10" type="ORF">GCM10008937_20230</name>
</gene>
<evidence type="ECO:0000256" key="7">
    <source>
        <dbReference type="SAM" id="MobiDB-lite"/>
    </source>
</evidence>
<sequence>MHRTPIRLAWLLSATLFLGACDVNGPPSPPPVTTPEPTPGPATLTAQSLDLGQRTTLPLDVPFAGRWTVVDYPDWLRLSTQGGQGNVRLTVTADRAAHTGLAADQPTLNGKLTLDWSSGSGSAAQSGRVTWTVTAGQFSLSGRLASPAAQGQGVQGLHAQGQDAGAPTRPTAAGVIVKYRAPLTAQSAPALTGHAPTLAAQQAATTLTRAGLSVQGTRPLTERSAALRVRDVPAALNALRADPAVEYAIPDVILRTQATAAPVTPTDQFAGLQWAYPLTGYGAAWRDMDAGTYTRPVTVAVIDTGVRFDHPDLQGQLWRTGEGALDLITDTGNGDGDGPDADPTDPLVTGRTTGSHGTHVTGIIVARWGQNAASCAGCSLTGVVGATRNANVKVLPVRVIDASGNATESDVATAVRYAAGLPVTVNGVTTRTPHPAQVINLSLGGEISAANAQAMCEAVTDARTAGALVIAAAGNGYGTTPYYPAACPDAVAVGSVSLSGGSAPIHSIFSNAYPQVQLAAPGGSDPTASTSFNGATLNGQPFPDVILSTSWDYVKDEPNYEAEVGTSQASPQVAALAALLLAKGVTSDAAGTLARLNATATDLGAAGRDDQFGYGLINAAAALNAPAVSNRSGLRLQDSRGHTFQPALDALGRFQAWLGDGTYRAVAGEDLNGNGIYGETGERRAERSATLSAEQPSVDLGDMQPR</sequence>
<protein>
    <submittedName>
        <fullName evidence="10">S8 family serine peptidase</fullName>
    </submittedName>
</protein>
<evidence type="ECO:0000256" key="6">
    <source>
        <dbReference type="RuleBase" id="RU003355"/>
    </source>
</evidence>
<reference evidence="10 11" key="1">
    <citation type="journal article" date="2019" name="Int. J. Syst. Evol. Microbiol.">
        <title>The Global Catalogue of Microorganisms (GCM) 10K type strain sequencing project: providing services to taxonomists for standard genome sequencing and annotation.</title>
        <authorList>
            <consortium name="The Broad Institute Genomics Platform"/>
            <consortium name="The Broad Institute Genome Sequencing Center for Infectious Disease"/>
            <person name="Wu L."/>
            <person name="Ma J."/>
        </authorList>
    </citation>
    <scope>NUCLEOTIDE SEQUENCE [LARGE SCALE GENOMIC DNA]</scope>
    <source>
        <strain evidence="10 11">JCM 14368</strain>
    </source>
</reference>
<dbReference type="PROSITE" id="PS00136">
    <property type="entry name" value="SUBTILASE_ASP"/>
    <property type="match status" value="1"/>
</dbReference>
<dbReference type="InterPro" id="IPR050131">
    <property type="entry name" value="Peptidase_S8_subtilisin-like"/>
</dbReference>
<evidence type="ECO:0000256" key="1">
    <source>
        <dbReference type="ARBA" id="ARBA00011073"/>
    </source>
</evidence>
<feature type="domain" description="Peptidase S8/S53" evidence="9">
    <location>
        <begin position="297"/>
        <end position="615"/>
    </location>
</feature>
<dbReference type="InterPro" id="IPR015500">
    <property type="entry name" value="Peptidase_S8_subtilisin-rel"/>
</dbReference>
<feature type="active site" description="Charge relay system" evidence="5">
    <location>
        <position position="356"/>
    </location>
</feature>
<dbReference type="Proteomes" id="UP001500191">
    <property type="component" value="Unassembled WGS sequence"/>
</dbReference>
<evidence type="ECO:0000256" key="3">
    <source>
        <dbReference type="ARBA" id="ARBA00022801"/>
    </source>
</evidence>
<evidence type="ECO:0000256" key="5">
    <source>
        <dbReference type="PROSITE-ProRule" id="PRU01240"/>
    </source>
</evidence>
<dbReference type="PROSITE" id="PS00137">
    <property type="entry name" value="SUBTILASE_HIS"/>
    <property type="match status" value="1"/>
</dbReference>
<dbReference type="InterPro" id="IPR023828">
    <property type="entry name" value="Peptidase_S8_Ser-AS"/>
</dbReference>
<dbReference type="RefSeq" id="WP_343758397.1">
    <property type="nucleotide sequence ID" value="NZ_BAAADB010000017.1"/>
</dbReference>
<evidence type="ECO:0000256" key="2">
    <source>
        <dbReference type="ARBA" id="ARBA00022670"/>
    </source>
</evidence>
<dbReference type="PROSITE" id="PS51257">
    <property type="entry name" value="PROKAR_LIPOPROTEIN"/>
    <property type="match status" value="1"/>
</dbReference>
<dbReference type="Gene3D" id="3.40.50.200">
    <property type="entry name" value="Peptidase S8/S53 domain"/>
    <property type="match status" value="1"/>
</dbReference>
<dbReference type="PANTHER" id="PTHR43806">
    <property type="entry name" value="PEPTIDASE S8"/>
    <property type="match status" value="1"/>
</dbReference>
<evidence type="ECO:0000313" key="10">
    <source>
        <dbReference type="EMBL" id="GAA0512421.1"/>
    </source>
</evidence>
<name>A0ABN1C5U9_9DEIO</name>
<evidence type="ECO:0000259" key="9">
    <source>
        <dbReference type="Pfam" id="PF00082"/>
    </source>
</evidence>
<dbReference type="PANTHER" id="PTHR43806:SF11">
    <property type="entry name" value="CEREVISIN-RELATED"/>
    <property type="match status" value="1"/>
</dbReference>
<dbReference type="InterPro" id="IPR023827">
    <property type="entry name" value="Peptidase_S8_Asp-AS"/>
</dbReference>
<keyword evidence="3 5" id="KW-0378">Hydrolase</keyword>
<dbReference type="InterPro" id="IPR036852">
    <property type="entry name" value="Peptidase_S8/S53_dom_sf"/>
</dbReference>
<feature type="active site" description="Charge relay system" evidence="5">
    <location>
        <position position="567"/>
    </location>
</feature>
<dbReference type="EMBL" id="BAAADB010000017">
    <property type="protein sequence ID" value="GAA0512421.1"/>
    <property type="molecule type" value="Genomic_DNA"/>
</dbReference>
<comment type="caution">
    <text evidence="10">The sequence shown here is derived from an EMBL/GenBank/DDBJ whole genome shotgun (WGS) entry which is preliminary data.</text>
</comment>
<evidence type="ECO:0000256" key="4">
    <source>
        <dbReference type="ARBA" id="ARBA00022825"/>
    </source>
</evidence>
<organism evidence="10 11">
    <name type="scientific">Deinococcus depolymerans</name>
    <dbReference type="NCBI Taxonomy" id="392408"/>
    <lineage>
        <taxon>Bacteria</taxon>
        <taxon>Thermotogati</taxon>
        <taxon>Deinococcota</taxon>
        <taxon>Deinococci</taxon>
        <taxon>Deinococcales</taxon>
        <taxon>Deinococcaceae</taxon>
        <taxon>Deinococcus</taxon>
    </lineage>
</organism>
<keyword evidence="4 5" id="KW-0720">Serine protease</keyword>
<accession>A0ABN1C5U9</accession>